<protein>
    <submittedName>
        <fullName evidence="6">TetR/AcrR family transcriptional regulator</fullName>
    </submittedName>
</protein>
<evidence type="ECO:0000313" key="7">
    <source>
        <dbReference type="Proteomes" id="UP001589793"/>
    </source>
</evidence>
<evidence type="ECO:0000256" key="1">
    <source>
        <dbReference type="ARBA" id="ARBA00023015"/>
    </source>
</evidence>
<comment type="caution">
    <text evidence="6">The sequence shown here is derived from an EMBL/GenBank/DDBJ whole genome shotgun (WGS) entry which is preliminary data.</text>
</comment>
<dbReference type="PANTHER" id="PTHR47506">
    <property type="entry name" value="TRANSCRIPTIONAL REGULATORY PROTEIN"/>
    <property type="match status" value="1"/>
</dbReference>
<evidence type="ECO:0000313" key="6">
    <source>
        <dbReference type="EMBL" id="MFC0674980.1"/>
    </source>
</evidence>
<accession>A0ABV6RDB0</accession>
<dbReference type="SUPFAM" id="SSF48498">
    <property type="entry name" value="Tetracyclin repressor-like, C-terminal domain"/>
    <property type="match status" value="1"/>
</dbReference>
<organism evidence="6 7">
    <name type="scientific">Brachybacterium hainanense</name>
    <dbReference type="NCBI Taxonomy" id="1541174"/>
    <lineage>
        <taxon>Bacteria</taxon>
        <taxon>Bacillati</taxon>
        <taxon>Actinomycetota</taxon>
        <taxon>Actinomycetes</taxon>
        <taxon>Micrococcales</taxon>
        <taxon>Dermabacteraceae</taxon>
        <taxon>Brachybacterium</taxon>
    </lineage>
</organism>
<evidence type="ECO:0000256" key="4">
    <source>
        <dbReference type="PROSITE-ProRule" id="PRU00335"/>
    </source>
</evidence>
<dbReference type="PANTHER" id="PTHR47506:SF1">
    <property type="entry name" value="HTH-TYPE TRANSCRIPTIONAL REGULATOR YJDC"/>
    <property type="match status" value="1"/>
</dbReference>
<dbReference type="Proteomes" id="UP001589793">
    <property type="component" value="Unassembled WGS sequence"/>
</dbReference>
<dbReference type="InterPro" id="IPR036271">
    <property type="entry name" value="Tet_transcr_reg_TetR-rel_C_sf"/>
</dbReference>
<dbReference type="PRINTS" id="PR00455">
    <property type="entry name" value="HTHTETR"/>
</dbReference>
<dbReference type="SUPFAM" id="SSF46689">
    <property type="entry name" value="Homeodomain-like"/>
    <property type="match status" value="1"/>
</dbReference>
<dbReference type="RefSeq" id="WP_376981576.1">
    <property type="nucleotide sequence ID" value="NZ_JBHLSV010000017.1"/>
</dbReference>
<feature type="domain" description="HTH tetR-type" evidence="5">
    <location>
        <begin position="6"/>
        <end position="66"/>
    </location>
</feature>
<dbReference type="Pfam" id="PF00440">
    <property type="entry name" value="TetR_N"/>
    <property type="match status" value="1"/>
</dbReference>
<sequence length="203" mass="21792">MARPRAFDETAVLDAAAREFRVHGFAGTSTEQLCGAAGVRRSSLYNTFVSKEELFLRALRRYVEVTGARQRSVLADESVSGAQRLRDLLELIIGEEQEARSRGHAAGCMVVQSLMDPDLRGRDPRVADILEGDLRARISQLEGAIRAGQSDGSVSRRIDPAEGALLVTTVISGLRVTAQTGTPPEALRSIALAGLAALLLPRA</sequence>
<evidence type="ECO:0000256" key="2">
    <source>
        <dbReference type="ARBA" id="ARBA00023125"/>
    </source>
</evidence>
<evidence type="ECO:0000256" key="3">
    <source>
        <dbReference type="ARBA" id="ARBA00023163"/>
    </source>
</evidence>
<dbReference type="Gene3D" id="1.10.357.10">
    <property type="entry name" value="Tetracycline Repressor, domain 2"/>
    <property type="match status" value="1"/>
</dbReference>
<keyword evidence="1" id="KW-0805">Transcription regulation</keyword>
<reference evidence="6 7" key="1">
    <citation type="submission" date="2024-09" db="EMBL/GenBank/DDBJ databases">
        <authorList>
            <person name="Sun Q."/>
            <person name="Mori K."/>
        </authorList>
    </citation>
    <scope>NUCLEOTIDE SEQUENCE [LARGE SCALE GENOMIC DNA]</scope>
    <source>
        <strain evidence="6 7">CICC 10874</strain>
    </source>
</reference>
<keyword evidence="2 4" id="KW-0238">DNA-binding</keyword>
<proteinExistence type="predicted"/>
<dbReference type="EMBL" id="JBHLSV010000017">
    <property type="protein sequence ID" value="MFC0674980.1"/>
    <property type="molecule type" value="Genomic_DNA"/>
</dbReference>
<evidence type="ECO:0000259" key="5">
    <source>
        <dbReference type="PROSITE" id="PS50977"/>
    </source>
</evidence>
<dbReference type="InterPro" id="IPR009057">
    <property type="entry name" value="Homeodomain-like_sf"/>
</dbReference>
<keyword evidence="7" id="KW-1185">Reference proteome</keyword>
<gene>
    <name evidence="6" type="ORF">ACFFF6_13520</name>
</gene>
<dbReference type="InterPro" id="IPR001647">
    <property type="entry name" value="HTH_TetR"/>
</dbReference>
<name>A0ABV6RDB0_9MICO</name>
<dbReference type="Gene3D" id="1.10.10.60">
    <property type="entry name" value="Homeodomain-like"/>
    <property type="match status" value="1"/>
</dbReference>
<dbReference type="PROSITE" id="PS50977">
    <property type="entry name" value="HTH_TETR_2"/>
    <property type="match status" value="1"/>
</dbReference>
<feature type="DNA-binding region" description="H-T-H motif" evidence="4">
    <location>
        <begin position="29"/>
        <end position="48"/>
    </location>
</feature>
<keyword evidence="3" id="KW-0804">Transcription</keyword>